<feature type="binding site" evidence="15">
    <location>
        <begin position="75"/>
        <end position="77"/>
    </location>
    <ligand>
        <name>NADP(+)</name>
        <dbReference type="ChEBI" id="CHEBI:58349"/>
    </ligand>
</feature>
<dbReference type="FunFam" id="3.40.50.720:FF:000007">
    <property type="entry name" value="6-phosphogluconate dehydrogenase, decarboxylating"/>
    <property type="match status" value="1"/>
</dbReference>
<dbReference type="Pfam" id="PF03446">
    <property type="entry name" value="NAD_binding_2"/>
    <property type="match status" value="1"/>
</dbReference>
<name>A0A0N4TSV1_BRUPA</name>
<dbReference type="InterPro" id="IPR006115">
    <property type="entry name" value="6PGDH_NADP-bd"/>
</dbReference>
<dbReference type="GO" id="GO:0019521">
    <property type="term" value="P:D-gluconate metabolic process"/>
    <property type="evidence" value="ECO:0007669"/>
    <property type="project" value="UniProtKB-KW"/>
</dbReference>
<evidence type="ECO:0000256" key="3">
    <source>
        <dbReference type="ARBA" id="ARBA00008419"/>
    </source>
</evidence>
<dbReference type="GO" id="GO:0004616">
    <property type="term" value="F:phosphogluconate dehydrogenase (decarboxylating) activity"/>
    <property type="evidence" value="ECO:0007669"/>
    <property type="project" value="UniProtKB-EC"/>
</dbReference>
<comment type="function">
    <text evidence="1 12">Catalyzes the oxidative decarboxylation of 6-phosphogluconate to ribulose 5-phosphate and CO(2), with concomitant reduction of NADP to NADPH.</text>
</comment>
<evidence type="ECO:0000256" key="9">
    <source>
        <dbReference type="ARBA" id="ARBA00023064"/>
    </source>
</evidence>
<keyword evidence="8 12" id="KW-0560">Oxidoreductase</keyword>
<feature type="binding site" evidence="15">
    <location>
        <position position="103"/>
    </location>
    <ligand>
        <name>NADP(+)</name>
        <dbReference type="ChEBI" id="CHEBI:58349"/>
    </ligand>
</feature>
<reference evidence="20" key="1">
    <citation type="submission" date="2017-02" db="UniProtKB">
        <authorList>
            <consortium name="WormBaseParasite"/>
        </authorList>
    </citation>
    <scope>IDENTIFICATION</scope>
</reference>
<evidence type="ECO:0000256" key="8">
    <source>
        <dbReference type="ARBA" id="ARBA00023002"/>
    </source>
</evidence>
<feature type="binding site" evidence="14">
    <location>
        <position position="442"/>
    </location>
    <ligand>
        <name>substrate</name>
        <note>ligand shared between dimeric partners</note>
    </ligand>
</feature>
<dbReference type="WBParaSite" id="BPAG_0001179001-mRNA-1">
    <property type="protein sequence ID" value="BPAG_0001179001-mRNA-1"/>
    <property type="gene ID" value="BPAG_0001179001"/>
</dbReference>
<dbReference type="GO" id="GO:0006098">
    <property type="term" value="P:pentose-phosphate shunt"/>
    <property type="evidence" value="ECO:0007669"/>
    <property type="project" value="UniProtKB-UniPathway"/>
</dbReference>
<evidence type="ECO:0000256" key="5">
    <source>
        <dbReference type="ARBA" id="ARBA00013011"/>
    </source>
</evidence>
<dbReference type="PROSITE" id="PS00461">
    <property type="entry name" value="6PGD"/>
    <property type="match status" value="1"/>
</dbReference>
<comment type="catalytic activity">
    <reaction evidence="11 12 16">
        <text>6-phospho-D-gluconate + NADP(+) = D-ribulose 5-phosphate + CO2 + NADPH</text>
        <dbReference type="Rhea" id="RHEA:10116"/>
        <dbReference type="ChEBI" id="CHEBI:16526"/>
        <dbReference type="ChEBI" id="CHEBI:57783"/>
        <dbReference type="ChEBI" id="CHEBI:58121"/>
        <dbReference type="ChEBI" id="CHEBI:58349"/>
        <dbReference type="ChEBI" id="CHEBI:58759"/>
        <dbReference type="EC" id="1.1.1.44"/>
    </reaction>
</comment>
<feature type="binding site" description="in other chain" evidence="14">
    <location>
        <position position="260"/>
    </location>
    <ligand>
        <name>substrate</name>
        <note>ligand shared between dimeric partners</note>
    </ligand>
</feature>
<keyword evidence="10 12" id="KW-0570">Pentose shunt</keyword>
<dbReference type="InterPro" id="IPR006114">
    <property type="entry name" value="6PGDH_C"/>
</dbReference>
<evidence type="ECO:0000256" key="2">
    <source>
        <dbReference type="ARBA" id="ARBA00004874"/>
    </source>
</evidence>
<evidence type="ECO:0000313" key="19">
    <source>
        <dbReference type="Proteomes" id="UP000278627"/>
    </source>
</evidence>
<dbReference type="AlphaFoldDB" id="A0A0N4TSV1"/>
<dbReference type="EMBL" id="UZAD01013247">
    <property type="protein sequence ID" value="VDN92938.1"/>
    <property type="molecule type" value="Genomic_DNA"/>
</dbReference>
<sequence length="472" mass="51635">MDKADIAVIGLAVMGQNLILNMLEKGFVVCVYNRTVSKVDDFLANEGKGLRALGAHSLSELAEVLKKPRRIMLMVKAGQPVDAMISSILPFLDKGDIIIDGGNSEYTDTARRCTELKEKNIRFVGCGVSGGEEGARHGPSLMPGGSAEAWPYIKDIFQAIAAKVDNEPCCDWVGENGAGHFVKMVHNGIEYGDMQLIAEAYSLLKDGADLTHDEMAEVFAEWNKGALDSYLIEITSHILKFKDENKQTLLPNIRDAAGQKGTGKWTGIVALNYGIPLTLIGEAVFARCLSSLKDDRLAAAKVLPGPNPDKAVIQALYASKIISYAQGFMLLAEANRVFKWNLNFGSIALMWRGGCIIRSRFLGEIKKAYDTNPKLSNLLMDSFFLNAIRKCQESWRIISAAGILLGIPTPAFSTALAFYDGFRCKVLPANLIQAQRDYFGAHMYELMDKPGTFLHTNWTGTGGNVTSTAYIQ</sequence>
<dbReference type="InterPro" id="IPR008927">
    <property type="entry name" value="6-PGluconate_DH-like_C_sf"/>
</dbReference>
<dbReference type="SUPFAM" id="SSF51735">
    <property type="entry name" value="NAD(P)-binding Rossmann-fold domains"/>
    <property type="match status" value="1"/>
</dbReference>
<feature type="active site" description="Proton donor" evidence="13">
    <location>
        <position position="190"/>
    </location>
</feature>
<proteinExistence type="inferred from homology"/>
<feature type="active site" description="Proton acceptor" evidence="13">
    <location>
        <position position="183"/>
    </location>
</feature>
<gene>
    <name evidence="18" type="ORF">BPAG_LOCUS11752</name>
</gene>
<dbReference type="InterPro" id="IPR006183">
    <property type="entry name" value="Pgluconate_DH"/>
</dbReference>
<feature type="binding site" evidence="15">
    <location>
        <begin position="10"/>
        <end position="15"/>
    </location>
    <ligand>
        <name>NADP(+)</name>
        <dbReference type="ChEBI" id="CHEBI:58349"/>
    </ligand>
</feature>
<keyword evidence="9 16" id="KW-0311">Gluconate utilization</keyword>
<dbReference type="Pfam" id="PF00393">
    <property type="entry name" value="6PGD"/>
    <property type="match status" value="1"/>
</dbReference>
<evidence type="ECO:0000256" key="13">
    <source>
        <dbReference type="PIRSR" id="PIRSR000109-1"/>
    </source>
</evidence>
<dbReference type="PRINTS" id="PR00076">
    <property type="entry name" value="6PGDHDRGNASE"/>
</dbReference>
<evidence type="ECO:0000256" key="14">
    <source>
        <dbReference type="PIRSR" id="PIRSR000109-2"/>
    </source>
</evidence>
<dbReference type="FunFam" id="1.10.1040.10:FF:000002">
    <property type="entry name" value="6-phosphogluconate dehydrogenase, decarboxylating"/>
    <property type="match status" value="1"/>
</dbReference>
<dbReference type="SUPFAM" id="SSF48179">
    <property type="entry name" value="6-phosphogluconate dehydrogenase C-terminal domain-like"/>
    <property type="match status" value="1"/>
</dbReference>
<keyword evidence="7 12" id="KW-0521">NADP</keyword>
<keyword evidence="19" id="KW-1185">Reference proteome</keyword>
<dbReference type="NCBIfam" id="NF006765">
    <property type="entry name" value="PRK09287.1"/>
    <property type="match status" value="1"/>
</dbReference>
<reference evidence="18 19" key="2">
    <citation type="submission" date="2018-11" db="EMBL/GenBank/DDBJ databases">
        <authorList>
            <consortium name="Pathogen Informatics"/>
        </authorList>
    </citation>
    <scope>NUCLEOTIDE SEQUENCE [LARGE SCALE GENOMIC DNA]</scope>
</reference>
<dbReference type="InterPro" id="IPR036291">
    <property type="entry name" value="NAD(P)-bd_dom_sf"/>
</dbReference>
<dbReference type="EC" id="1.1.1.44" evidence="5 12"/>
<comment type="pathway">
    <text evidence="2 12 16">Carbohydrate degradation; pentose phosphate pathway; D-ribulose 5-phosphate from D-glucose 6-phosphate (oxidative stage): step 3/3.</text>
</comment>
<dbReference type="SMART" id="SM01350">
    <property type="entry name" value="6PGD"/>
    <property type="match status" value="1"/>
</dbReference>
<dbReference type="InterPro" id="IPR006184">
    <property type="entry name" value="6PGdom_BS"/>
</dbReference>
<comment type="subunit">
    <text evidence="4 12">Homodimer.</text>
</comment>
<dbReference type="UniPathway" id="UPA00115">
    <property type="reaction ID" value="UER00410"/>
</dbReference>
<dbReference type="STRING" id="6280.A0A0N4TSV1"/>
<evidence type="ECO:0000256" key="1">
    <source>
        <dbReference type="ARBA" id="ARBA00002526"/>
    </source>
</evidence>
<dbReference type="InterPro" id="IPR013328">
    <property type="entry name" value="6PGD_dom2"/>
</dbReference>
<dbReference type="GO" id="GO:0050661">
    <property type="term" value="F:NADP binding"/>
    <property type="evidence" value="ECO:0007669"/>
    <property type="project" value="InterPro"/>
</dbReference>
<evidence type="ECO:0000256" key="7">
    <source>
        <dbReference type="ARBA" id="ARBA00022857"/>
    </source>
</evidence>
<feature type="binding site" evidence="14">
    <location>
        <position position="436"/>
    </location>
    <ligand>
        <name>substrate</name>
        <note>ligand shared between dimeric partners</note>
    </ligand>
</feature>
<evidence type="ECO:0000259" key="17">
    <source>
        <dbReference type="SMART" id="SM01350"/>
    </source>
</evidence>
<feature type="binding site" evidence="15">
    <location>
        <begin position="33"/>
        <end position="35"/>
    </location>
    <ligand>
        <name>NADP(+)</name>
        <dbReference type="ChEBI" id="CHEBI:58349"/>
    </ligand>
</feature>
<feature type="domain" description="6-phosphogluconate dehydrogenase C-terminal" evidence="17">
    <location>
        <begin position="179"/>
        <end position="459"/>
    </location>
</feature>
<dbReference type="Gene3D" id="1.10.1040.10">
    <property type="entry name" value="N-(1-d-carboxylethyl)-l-norvaline Dehydrogenase, domain 2"/>
    <property type="match status" value="1"/>
</dbReference>
<evidence type="ECO:0000256" key="4">
    <source>
        <dbReference type="ARBA" id="ARBA00011738"/>
    </source>
</evidence>
<accession>A0A0N4TSV1</accession>
<feature type="binding site" description="in other chain" evidence="14">
    <location>
        <begin position="186"/>
        <end position="187"/>
    </location>
    <ligand>
        <name>substrate</name>
        <note>ligand shared between dimeric partners</note>
    </ligand>
</feature>
<feature type="binding site" description="in other chain" evidence="14">
    <location>
        <position position="287"/>
    </location>
    <ligand>
        <name>substrate</name>
        <note>ligand shared between dimeric partners</note>
    </ligand>
</feature>
<evidence type="ECO:0000256" key="11">
    <source>
        <dbReference type="ARBA" id="ARBA00048640"/>
    </source>
</evidence>
<dbReference type="Proteomes" id="UP000278627">
    <property type="component" value="Unassembled WGS sequence"/>
</dbReference>
<feature type="binding site" description="in other chain" evidence="14">
    <location>
        <begin position="129"/>
        <end position="131"/>
    </location>
    <ligand>
        <name>substrate</name>
        <note>ligand shared between dimeric partners</note>
    </ligand>
</feature>
<evidence type="ECO:0000313" key="18">
    <source>
        <dbReference type="EMBL" id="VDN92938.1"/>
    </source>
</evidence>
<evidence type="ECO:0000256" key="16">
    <source>
        <dbReference type="RuleBase" id="RU000485"/>
    </source>
</evidence>
<comment type="similarity">
    <text evidence="3 12 16">Belongs to the 6-phosphogluconate dehydrogenase family.</text>
</comment>
<evidence type="ECO:0000256" key="6">
    <source>
        <dbReference type="ARBA" id="ARBA00018193"/>
    </source>
</evidence>
<dbReference type="PANTHER" id="PTHR11811">
    <property type="entry name" value="6-PHOSPHOGLUCONATE DEHYDROGENASE"/>
    <property type="match status" value="1"/>
</dbReference>
<protein>
    <recommendedName>
        <fullName evidence="6 12">6-phosphogluconate dehydrogenase, decarboxylating</fullName>
        <ecNumber evidence="5 12">1.1.1.44</ecNumber>
    </recommendedName>
</protein>
<dbReference type="InterPro" id="IPR006113">
    <property type="entry name" value="6PGDH_Gnd/GntZ"/>
</dbReference>
<evidence type="ECO:0000256" key="15">
    <source>
        <dbReference type="PIRSR" id="PIRSR000109-3"/>
    </source>
</evidence>
<dbReference type="Gene3D" id="3.40.50.720">
    <property type="entry name" value="NAD(P)-binding Rossmann-like Domain"/>
    <property type="match status" value="1"/>
</dbReference>
<evidence type="ECO:0000256" key="10">
    <source>
        <dbReference type="ARBA" id="ARBA00023126"/>
    </source>
</evidence>
<dbReference type="NCBIfam" id="TIGR00873">
    <property type="entry name" value="gnd"/>
    <property type="match status" value="1"/>
</dbReference>
<organism evidence="20">
    <name type="scientific">Brugia pahangi</name>
    <name type="common">Filarial nematode worm</name>
    <dbReference type="NCBI Taxonomy" id="6280"/>
    <lineage>
        <taxon>Eukaryota</taxon>
        <taxon>Metazoa</taxon>
        <taxon>Ecdysozoa</taxon>
        <taxon>Nematoda</taxon>
        <taxon>Chromadorea</taxon>
        <taxon>Rhabditida</taxon>
        <taxon>Spirurina</taxon>
        <taxon>Spiruromorpha</taxon>
        <taxon>Filarioidea</taxon>
        <taxon>Onchocercidae</taxon>
        <taxon>Brugia</taxon>
    </lineage>
</organism>
<dbReference type="PIRSF" id="PIRSF000109">
    <property type="entry name" value="6PGD"/>
    <property type="match status" value="1"/>
</dbReference>
<dbReference type="FunFam" id="1.20.5.320:FF:000002">
    <property type="entry name" value="6-phosphogluconate dehydrogenase, decarboxylating"/>
    <property type="match status" value="1"/>
</dbReference>
<evidence type="ECO:0000256" key="12">
    <source>
        <dbReference type="PIRNR" id="PIRNR000109"/>
    </source>
</evidence>
<evidence type="ECO:0000313" key="20">
    <source>
        <dbReference type="WBParaSite" id="BPAG_0001179001-mRNA-1"/>
    </source>
</evidence>
<feature type="binding site" description="in other chain" evidence="14">
    <location>
        <position position="191"/>
    </location>
    <ligand>
        <name>substrate</name>
        <note>ligand shared between dimeric partners</note>
    </ligand>
</feature>
<dbReference type="Gene3D" id="1.20.5.320">
    <property type="entry name" value="6-Phosphogluconate Dehydrogenase, domain 3"/>
    <property type="match status" value="1"/>
</dbReference>
<feature type="binding site" description="in other chain" evidence="14">
    <location>
        <position position="103"/>
    </location>
    <ligand>
        <name>substrate</name>
        <note>ligand shared between dimeric partners</note>
    </ligand>
</feature>